<dbReference type="EMBL" id="JAPDHW010000001">
    <property type="protein sequence ID" value="MCW3167093.1"/>
    <property type="molecule type" value="Genomic_DNA"/>
</dbReference>
<protein>
    <submittedName>
        <fullName evidence="1">DUF6261 family protein</fullName>
    </submittedName>
</protein>
<accession>A0ABT3HTV3</accession>
<dbReference type="RefSeq" id="WP_264748387.1">
    <property type="nucleotide sequence ID" value="NZ_JAPDHW010000001.1"/>
</dbReference>
<dbReference type="InterPro" id="IPR046228">
    <property type="entry name" value="DUF6261"/>
</dbReference>
<evidence type="ECO:0000313" key="1">
    <source>
        <dbReference type="EMBL" id="MCW3167093.1"/>
    </source>
</evidence>
<sequence>MNNSKLSSLHLNGLQNAEFGQLIVRFFEDFSSSSLDVNADLDFKKLYDALQLQIPTYNAALDQVKASEESKQIAALDHTRDMDVQALRYSLKPYRNSRNQAETDAFTALNLLLSEYKDVEHESYESETNKLNSLISRLQATEYAARVTALGIEKFVTQLADSNTVFNNLFSQRSYKTSQKVVFDVKALRKSLTDDYKKMTAYISALASVKEDAYHKDVLAIINNGRTYFSNVVLARRTAGKNNVKKP</sequence>
<gene>
    <name evidence="1" type="ORF">OMO38_01010</name>
</gene>
<comment type="caution">
    <text evidence="1">The sequence shown here is derived from an EMBL/GenBank/DDBJ whole genome shotgun (WGS) entry which is preliminary data.</text>
</comment>
<evidence type="ECO:0000313" key="2">
    <source>
        <dbReference type="Proteomes" id="UP001163731"/>
    </source>
</evidence>
<organism evidence="1 2">
    <name type="scientific">Chryseobacterium kimseyorum</name>
    <dbReference type="NCBI Taxonomy" id="2984028"/>
    <lineage>
        <taxon>Bacteria</taxon>
        <taxon>Pseudomonadati</taxon>
        <taxon>Bacteroidota</taxon>
        <taxon>Flavobacteriia</taxon>
        <taxon>Flavobacteriales</taxon>
        <taxon>Weeksellaceae</taxon>
        <taxon>Chryseobacterium group</taxon>
        <taxon>Chryseobacterium</taxon>
    </lineage>
</organism>
<proteinExistence type="predicted"/>
<reference evidence="1" key="1">
    <citation type="submission" date="2022-10" db="EMBL/GenBank/DDBJ databases">
        <title>Chryseobacterium babae sp. nov. isolated from the gut of the beetle Oryctes rhinoceros, and Chryseobacterium kimseyorum sp. nov., isolated from a stick insect rearing cage.</title>
        <authorList>
            <person name="Shelomi M."/>
            <person name="Han C.-J."/>
            <person name="Chen W.-M."/>
            <person name="Chen H.-K."/>
            <person name="Liaw S.-J."/>
            <person name="Muhle E."/>
            <person name="Clermont D."/>
        </authorList>
    </citation>
    <scope>NUCLEOTIDE SEQUENCE</scope>
    <source>
        <strain evidence="1">09-1422</strain>
    </source>
</reference>
<dbReference type="Proteomes" id="UP001163731">
    <property type="component" value="Unassembled WGS sequence"/>
</dbReference>
<keyword evidence="2" id="KW-1185">Reference proteome</keyword>
<dbReference type="Pfam" id="PF19775">
    <property type="entry name" value="DUF6261"/>
    <property type="match status" value="1"/>
</dbReference>
<name>A0ABT3HTV3_9FLAO</name>